<dbReference type="SUPFAM" id="SSF56053">
    <property type="entry name" value="Ribosomal protein L6"/>
    <property type="match status" value="2"/>
</dbReference>
<dbReference type="InterPro" id="IPR019906">
    <property type="entry name" value="Ribosomal_uL6_bac-type"/>
</dbReference>
<dbReference type="KEGG" id="pbp:STSP1_02085"/>
<evidence type="ECO:0000256" key="5">
    <source>
        <dbReference type="HAMAP-Rule" id="MF_01365"/>
    </source>
</evidence>
<dbReference type="HAMAP" id="MF_01365_B">
    <property type="entry name" value="Ribosomal_uL6_B"/>
    <property type="match status" value="1"/>
</dbReference>
<dbReference type="Proteomes" id="UP000193334">
    <property type="component" value="Chromosome"/>
</dbReference>
<dbReference type="GO" id="GO:0019843">
    <property type="term" value="F:rRNA binding"/>
    <property type="evidence" value="ECO:0007669"/>
    <property type="project" value="UniProtKB-UniRule"/>
</dbReference>
<evidence type="ECO:0000259" key="8">
    <source>
        <dbReference type="Pfam" id="PF00347"/>
    </source>
</evidence>
<dbReference type="InterPro" id="IPR000702">
    <property type="entry name" value="Ribosomal_uL6-like"/>
</dbReference>
<dbReference type="Pfam" id="PF00347">
    <property type="entry name" value="Ribosomal_L6"/>
    <property type="match status" value="2"/>
</dbReference>
<feature type="domain" description="Large ribosomal subunit protein uL6 alpha-beta" evidence="8">
    <location>
        <begin position="91"/>
        <end position="173"/>
    </location>
</feature>
<dbReference type="RefSeq" id="WP_085756289.1">
    <property type="nucleotide sequence ID" value="NZ_CP021023.1"/>
</dbReference>
<keyword evidence="1 5" id="KW-0699">rRNA-binding</keyword>
<dbReference type="GO" id="GO:0022625">
    <property type="term" value="C:cytosolic large ribosomal subunit"/>
    <property type="evidence" value="ECO:0007669"/>
    <property type="project" value="UniProtKB-UniRule"/>
</dbReference>
<dbReference type="OrthoDB" id="9805007at2"/>
<comment type="function">
    <text evidence="5 7">This protein binds to the 23S rRNA, and is important in its secondary structure. It is located near the subunit interface in the base of the L7/L12 stalk, and near the tRNA binding site of the peptidyltransferase center.</text>
</comment>
<keyword evidence="10" id="KW-1185">Reference proteome</keyword>
<dbReference type="PIRSF" id="PIRSF002162">
    <property type="entry name" value="Ribosomal_L6"/>
    <property type="match status" value="1"/>
</dbReference>
<dbReference type="STRING" id="1941349.STSP1_02085"/>
<comment type="similarity">
    <text evidence="5 6">Belongs to the universal ribosomal protein uL6 family.</text>
</comment>
<dbReference type="AlphaFoldDB" id="A0A1W6LPF8"/>
<dbReference type="PRINTS" id="PR00059">
    <property type="entry name" value="RIBOSOMALL6"/>
</dbReference>
<evidence type="ECO:0000256" key="2">
    <source>
        <dbReference type="ARBA" id="ARBA00022884"/>
    </source>
</evidence>
<dbReference type="PANTHER" id="PTHR11655:SF14">
    <property type="entry name" value="LARGE RIBOSOMAL SUBUNIT PROTEIN UL6M"/>
    <property type="match status" value="1"/>
</dbReference>
<keyword evidence="3 5" id="KW-0689">Ribosomal protein</keyword>
<dbReference type="Gene3D" id="3.90.930.12">
    <property type="entry name" value="Ribosomal protein L6, alpha-beta domain"/>
    <property type="match status" value="2"/>
</dbReference>
<name>A0A1W6LPF8_9BACT</name>
<evidence type="ECO:0000256" key="7">
    <source>
        <dbReference type="RuleBase" id="RU003870"/>
    </source>
</evidence>
<gene>
    <name evidence="5 9" type="primary">rplF</name>
    <name evidence="9" type="ORF">STSP1_02085</name>
</gene>
<organism evidence="9 10">
    <name type="scientific">Sedimentisphaera salicampi</name>
    <dbReference type="NCBI Taxonomy" id="1941349"/>
    <lineage>
        <taxon>Bacteria</taxon>
        <taxon>Pseudomonadati</taxon>
        <taxon>Planctomycetota</taxon>
        <taxon>Phycisphaerae</taxon>
        <taxon>Sedimentisphaerales</taxon>
        <taxon>Sedimentisphaeraceae</taxon>
        <taxon>Sedimentisphaera</taxon>
    </lineage>
</organism>
<evidence type="ECO:0000256" key="3">
    <source>
        <dbReference type="ARBA" id="ARBA00022980"/>
    </source>
</evidence>
<protein>
    <recommendedName>
        <fullName evidence="5">Large ribosomal subunit protein uL6</fullName>
    </recommendedName>
</protein>
<evidence type="ECO:0000313" key="10">
    <source>
        <dbReference type="Proteomes" id="UP000193334"/>
    </source>
</evidence>
<dbReference type="GO" id="GO:0003735">
    <property type="term" value="F:structural constituent of ribosome"/>
    <property type="evidence" value="ECO:0007669"/>
    <property type="project" value="UniProtKB-UniRule"/>
</dbReference>
<feature type="domain" description="Large ribosomal subunit protein uL6 alpha-beta" evidence="8">
    <location>
        <begin position="12"/>
        <end position="83"/>
    </location>
</feature>
<dbReference type="FunFam" id="3.90.930.12:FF:000002">
    <property type="entry name" value="50S ribosomal protein L6"/>
    <property type="match status" value="1"/>
</dbReference>
<evidence type="ECO:0000313" key="9">
    <source>
        <dbReference type="EMBL" id="ARN57664.1"/>
    </source>
</evidence>
<dbReference type="NCBIfam" id="TIGR03654">
    <property type="entry name" value="L6_bact"/>
    <property type="match status" value="1"/>
</dbReference>
<proteinExistence type="inferred from homology"/>
<evidence type="ECO:0000256" key="6">
    <source>
        <dbReference type="RuleBase" id="RU003869"/>
    </source>
</evidence>
<sequence>MSRIGRKPIDLPSGVSVEVGSGKVKVKGPKGELSENAYSGIDIKVEDSSVVFENTNPADRKLQAMFGTMRALVNNMITGVTNGFSREMQIFGTGFNVKEQGGKLILNVGYCHTVDIPVPKGISIEIKTAATKGNDVPAVFTISGIDKQQLGQFAANVRAARPPEPYQGKGVRYADEFVRRKVGKAFAS</sequence>
<dbReference type="EMBL" id="CP021023">
    <property type="protein sequence ID" value="ARN57664.1"/>
    <property type="molecule type" value="Genomic_DNA"/>
</dbReference>
<keyword evidence="4 5" id="KW-0687">Ribonucleoprotein</keyword>
<accession>A0A1W6LPF8</accession>
<keyword evidence="2 5" id="KW-0694">RNA-binding</keyword>
<evidence type="ECO:0000256" key="1">
    <source>
        <dbReference type="ARBA" id="ARBA00022730"/>
    </source>
</evidence>
<evidence type="ECO:0000256" key="4">
    <source>
        <dbReference type="ARBA" id="ARBA00023274"/>
    </source>
</evidence>
<dbReference type="PANTHER" id="PTHR11655">
    <property type="entry name" value="60S/50S RIBOSOMAL PROTEIN L6/L9"/>
    <property type="match status" value="1"/>
</dbReference>
<reference evidence="10" key="1">
    <citation type="submission" date="2017-04" db="EMBL/GenBank/DDBJ databases">
        <title>Comparative genomics and description of representatives of a novel lineage of planctomycetes thriving in anoxic sediments.</title>
        <authorList>
            <person name="Spring S."/>
            <person name="Bunk B."/>
            <person name="Sproer C."/>
        </authorList>
    </citation>
    <scope>NUCLEOTIDE SEQUENCE [LARGE SCALE GENOMIC DNA]</scope>
    <source>
        <strain evidence="10">ST-PulAB-D4</strain>
    </source>
</reference>
<comment type="subunit">
    <text evidence="5">Part of the 50S ribosomal subunit.</text>
</comment>
<dbReference type="InterPro" id="IPR036789">
    <property type="entry name" value="Ribosomal_uL6-like_a/b-dom_sf"/>
</dbReference>
<dbReference type="InterPro" id="IPR020040">
    <property type="entry name" value="Ribosomal_uL6_a/b-dom"/>
</dbReference>
<dbReference type="GO" id="GO:0002181">
    <property type="term" value="P:cytoplasmic translation"/>
    <property type="evidence" value="ECO:0007669"/>
    <property type="project" value="TreeGrafter"/>
</dbReference>